<evidence type="ECO:0000256" key="4">
    <source>
        <dbReference type="SAM" id="MobiDB-lite"/>
    </source>
</evidence>
<feature type="domain" description="Serine hydroxymethyltransferase-like" evidence="5">
    <location>
        <begin position="137"/>
        <end position="223"/>
    </location>
</feature>
<organism evidence="6 7">
    <name type="scientific">Hevea brasiliensis</name>
    <name type="common">Para rubber tree</name>
    <name type="synonym">Siphonia brasiliensis</name>
    <dbReference type="NCBI Taxonomy" id="3981"/>
    <lineage>
        <taxon>Eukaryota</taxon>
        <taxon>Viridiplantae</taxon>
        <taxon>Streptophyta</taxon>
        <taxon>Embryophyta</taxon>
        <taxon>Tracheophyta</taxon>
        <taxon>Spermatophyta</taxon>
        <taxon>Magnoliopsida</taxon>
        <taxon>eudicotyledons</taxon>
        <taxon>Gunneridae</taxon>
        <taxon>Pentapetalae</taxon>
        <taxon>rosids</taxon>
        <taxon>fabids</taxon>
        <taxon>Malpighiales</taxon>
        <taxon>Euphorbiaceae</taxon>
        <taxon>Crotonoideae</taxon>
        <taxon>Micrandreae</taxon>
        <taxon>Hevea</taxon>
    </lineage>
</organism>
<comment type="catalytic activity">
    <reaction evidence="1">
        <text>(6R)-5,10-methylene-5,6,7,8-tetrahydrofolate + glycine + H2O = (6S)-5,6,7,8-tetrahydrofolate + L-serine</text>
        <dbReference type="Rhea" id="RHEA:15481"/>
        <dbReference type="ChEBI" id="CHEBI:15377"/>
        <dbReference type="ChEBI" id="CHEBI:15636"/>
        <dbReference type="ChEBI" id="CHEBI:33384"/>
        <dbReference type="ChEBI" id="CHEBI:57305"/>
        <dbReference type="ChEBI" id="CHEBI:57453"/>
        <dbReference type="EC" id="2.1.2.1"/>
    </reaction>
</comment>
<dbReference type="GO" id="GO:0004372">
    <property type="term" value="F:glycine hydroxymethyltransferase activity"/>
    <property type="evidence" value="ECO:0007669"/>
    <property type="project" value="UniProtKB-EC"/>
</dbReference>
<gene>
    <name evidence="6" type="ORF">GH714_005104</name>
</gene>
<dbReference type="InterPro" id="IPR015424">
    <property type="entry name" value="PyrdxlP-dep_Trfase"/>
</dbReference>
<dbReference type="PANTHER" id="PTHR11680">
    <property type="entry name" value="SERINE HYDROXYMETHYLTRANSFERASE"/>
    <property type="match status" value="1"/>
</dbReference>
<dbReference type="InterPro" id="IPR015421">
    <property type="entry name" value="PyrdxlP-dep_Trfase_major"/>
</dbReference>
<evidence type="ECO:0000256" key="1">
    <source>
        <dbReference type="ARBA" id="ARBA00001528"/>
    </source>
</evidence>
<dbReference type="Gene3D" id="3.40.640.10">
    <property type="entry name" value="Type I PLP-dependent aspartate aminotransferase-like (Major domain)"/>
    <property type="match status" value="1"/>
</dbReference>
<evidence type="ECO:0000313" key="6">
    <source>
        <dbReference type="EMBL" id="KAF2293849.1"/>
    </source>
</evidence>
<name>A0A6A6L2D7_HEVBR</name>
<keyword evidence="7" id="KW-1185">Reference proteome</keyword>
<dbReference type="Pfam" id="PF00464">
    <property type="entry name" value="SHMT"/>
    <property type="match status" value="1"/>
</dbReference>
<dbReference type="GO" id="GO:0030170">
    <property type="term" value="F:pyridoxal phosphate binding"/>
    <property type="evidence" value="ECO:0007669"/>
    <property type="project" value="TreeGrafter"/>
</dbReference>
<feature type="compositionally biased region" description="Polar residues" evidence="4">
    <location>
        <begin position="9"/>
        <end position="19"/>
    </location>
</feature>
<sequence>MESDLSLGFASSTTTSQRAQIADDSISLQLDSSFRDPSLPVSSVPLQLLEPLVENHHQQRSHENGNIDGQNDDDEKTEEEEEEDEKEVRILGYSMCFKRRRESESSSISSKRTATSGELDLEERRKSVKSWGNQPLLMEALGSHLTNKYSEGMPGSRYYCGNQYIDEIETLCWKRALNAFGLDSEKWGVNVQPYSCTSANFAVYTGLLLPGDRIMGLDNPSGGIPATVIICPVGGKCQVPPFL</sequence>
<dbReference type="AlphaFoldDB" id="A0A6A6L2D7"/>
<accession>A0A6A6L2D7</accession>
<dbReference type="GO" id="GO:0019264">
    <property type="term" value="P:glycine biosynthetic process from serine"/>
    <property type="evidence" value="ECO:0007669"/>
    <property type="project" value="TreeGrafter"/>
</dbReference>
<comment type="caution">
    <text evidence="6">The sequence shown here is derived from an EMBL/GenBank/DDBJ whole genome shotgun (WGS) entry which is preliminary data.</text>
</comment>
<feature type="region of interest" description="Disordered" evidence="4">
    <location>
        <begin position="1"/>
        <end position="21"/>
    </location>
</feature>
<comment type="cofactor">
    <cofactor evidence="2">
        <name>pyridoxal 5'-phosphate</name>
        <dbReference type="ChEBI" id="CHEBI:597326"/>
    </cofactor>
</comment>
<dbReference type="UniPathway" id="UPA00193"/>
<dbReference type="InterPro" id="IPR039429">
    <property type="entry name" value="SHMT-like_dom"/>
</dbReference>
<feature type="region of interest" description="Disordered" evidence="4">
    <location>
        <begin position="50"/>
        <end position="87"/>
    </location>
</feature>
<evidence type="ECO:0000313" key="7">
    <source>
        <dbReference type="Proteomes" id="UP000467840"/>
    </source>
</evidence>
<dbReference type="GO" id="GO:0005739">
    <property type="term" value="C:mitochondrion"/>
    <property type="evidence" value="ECO:0007669"/>
    <property type="project" value="TreeGrafter"/>
</dbReference>
<dbReference type="SUPFAM" id="SSF53383">
    <property type="entry name" value="PLP-dependent transferases"/>
    <property type="match status" value="1"/>
</dbReference>
<evidence type="ECO:0000259" key="5">
    <source>
        <dbReference type="Pfam" id="PF00464"/>
    </source>
</evidence>
<reference evidence="6 7" key="1">
    <citation type="journal article" date="2020" name="Mol. Plant">
        <title>The Chromosome-Based Rubber Tree Genome Provides New Insights into Spurge Genome Evolution and Rubber Biosynthesis.</title>
        <authorList>
            <person name="Liu J."/>
            <person name="Shi C."/>
            <person name="Shi C.C."/>
            <person name="Li W."/>
            <person name="Zhang Q.J."/>
            <person name="Zhang Y."/>
            <person name="Li K."/>
            <person name="Lu H.F."/>
            <person name="Shi C."/>
            <person name="Zhu S.T."/>
            <person name="Xiao Z.Y."/>
            <person name="Nan H."/>
            <person name="Yue Y."/>
            <person name="Zhu X.G."/>
            <person name="Wu Y."/>
            <person name="Hong X.N."/>
            <person name="Fan G.Y."/>
            <person name="Tong Y."/>
            <person name="Zhang D."/>
            <person name="Mao C.L."/>
            <person name="Liu Y.L."/>
            <person name="Hao S.J."/>
            <person name="Liu W.Q."/>
            <person name="Lv M.Q."/>
            <person name="Zhang H.B."/>
            <person name="Liu Y."/>
            <person name="Hu-Tang G.R."/>
            <person name="Wang J.P."/>
            <person name="Wang J.H."/>
            <person name="Sun Y.H."/>
            <person name="Ni S.B."/>
            <person name="Chen W.B."/>
            <person name="Zhang X.C."/>
            <person name="Jiao Y.N."/>
            <person name="Eichler E.E."/>
            <person name="Li G.H."/>
            <person name="Liu X."/>
            <person name="Gao L.Z."/>
        </authorList>
    </citation>
    <scope>NUCLEOTIDE SEQUENCE [LARGE SCALE GENOMIC DNA]</scope>
    <source>
        <strain evidence="7">cv. GT1</strain>
        <tissue evidence="6">Leaf</tissue>
    </source>
</reference>
<feature type="compositionally biased region" description="Acidic residues" evidence="4">
    <location>
        <begin position="70"/>
        <end position="85"/>
    </location>
</feature>
<feature type="compositionally biased region" description="Basic and acidic residues" evidence="4">
    <location>
        <begin position="53"/>
        <end position="65"/>
    </location>
</feature>
<dbReference type="Proteomes" id="UP000467840">
    <property type="component" value="Chromosome 7"/>
</dbReference>
<proteinExistence type="predicted"/>
<dbReference type="GO" id="GO:0035999">
    <property type="term" value="P:tetrahydrofolate interconversion"/>
    <property type="evidence" value="ECO:0007669"/>
    <property type="project" value="UniProtKB-UniPathway"/>
</dbReference>
<protein>
    <recommendedName>
        <fullName evidence="5">Serine hydroxymethyltransferase-like domain-containing protein</fullName>
    </recommendedName>
</protein>
<evidence type="ECO:0000256" key="3">
    <source>
        <dbReference type="ARBA" id="ARBA00022898"/>
    </source>
</evidence>
<dbReference type="InterPro" id="IPR049943">
    <property type="entry name" value="Ser_HO-MeTrfase-like"/>
</dbReference>
<dbReference type="EMBL" id="JAAGAX010000013">
    <property type="protein sequence ID" value="KAF2293849.1"/>
    <property type="molecule type" value="Genomic_DNA"/>
</dbReference>
<dbReference type="PANTHER" id="PTHR11680:SF45">
    <property type="entry name" value="SERINE HYDROXYMETHYLTRANSFERASE"/>
    <property type="match status" value="1"/>
</dbReference>
<keyword evidence="3" id="KW-0663">Pyridoxal phosphate</keyword>
<evidence type="ECO:0000256" key="2">
    <source>
        <dbReference type="ARBA" id="ARBA00001933"/>
    </source>
</evidence>